<organism evidence="6 7">
    <name type="scientific">Shiella aurantiaca</name>
    <dbReference type="NCBI Taxonomy" id="3058365"/>
    <lineage>
        <taxon>Bacteria</taxon>
        <taxon>Pseudomonadati</taxon>
        <taxon>Bacteroidota</taxon>
        <taxon>Cytophagia</taxon>
        <taxon>Cytophagales</taxon>
        <taxon>Shiellaceae</taxon>
        <taxon>Shiella</taxon>
    </lineage>
</organism>
<reference evidence="6" key="1">
    <citation type="submission" date="2023-06" db="EMBL/GenBank/DDBJ databases">
        <title>Cytophagales bacterium Strain LB-30, isolated from soil.</title>
        <authorList>
            <person name="Liu B."/>
        </authorList>
    </citation>
    <scope>NUCLEOTIDE SEQUENCE</scope>
    <source>
        <strain evidence="6">LB-30</strain>
    </source>
</reference>
<dbReference type="PROSITE" id="PS01081">
    <property type="entry name" value="HTH_TETR_1"/>
    <property type="match status" value="1"/>
</dbReference>
<dbReference type="RefSeq" id="WP_320002536.1">
    <property type="nucleotide sequence ID" value="NZ_JAUHJS010000001.1"/>
</dbReference>
<dbReference type="EMBL" id="JAUHJS010000001">
    <property type="protein sequence ID" value="MDN4164007.1"/>
    <property type="molecule type" value="Genomic_DNA"/>
</dbReference>
<keyword evidence="3" id="KW-0804">Transcription</keyword>
<dbReference type="PANTHER" id="PTHR47506:SF3">
    <property type="entry name" value="HTH-TYPE TRANSCRIPTIONAL REGULATOR LMRA"/>
    <property type="match status" value="1"/>
</dbReference>
<evidence type="ECO:0000313" key="6">
    <source>
        <dbReference type="EMBL" id="MDN4164007.1"/>
    </source>
</evidence>
<dbReference type="InterPro" id="IPR001647">
    <property type="entry name" value="HTH_TetR"/>
</dbReference>
<evidence type="ECO:0000256" key="4">
    <source>
        <dbReference type="PROSITE-ProRule" id="PRU00335"/>
    </source>
</evidence>
<feature type="DNA-binding region" description="H-T-H motif" evidence="4">
    <location>
        <begin position="28"/>
        <end position="47"/>
    </location>
</feature>
<evidence type="ECO:0000259" key="5">
    <source>
        <dbReference type="PROSITE" id="PS50977"/>
    </source>
</evidence>
<keyword evidence="7" id="KW-1185">Reference proteome</keyword>
<evidence type="ECO:0000256" key="1">
    <source>
        <dbReference type="ARBA" id="ARBA00023015"/>
    </source>
</evidence>
<evidence type="ECO:0000313" key="7">
    <source>
        <dbReference type="Proteomes" id="UP001168552"/>
    </source>
</evidence>
<evidence type="ECO:0000256" key="2">
    <source>
        <dbReference type="ARBA" id="ARBA00023125"/>
    </source>
</evidence>
<dbReference type="Gene3D" id="1.10.357.10">
    <property type="entry name" value="Tetracycline Repressor, domain 2"/>
    <property type="match status" value="1"/>
</dbReference>
<proteinExistence type="predicted"/>
<comment type="caution">
    <text evidence="6">The sequence shown here is derived from an EMBL/GenBank/DDBJ whole genome shotgun (WGS) entry which is preliminary data.</text>
</comment>
<name>A0ABT8F0N6_9BACT</name>
<keyword evidence="2 4" id="KW-0238">DNA-binding</keyword>
<dbReference type="Proteomes" id="UP001168552">
    <property type="component" value="Unassembled WGS sequence"/>
</dbReference>
<dbReference type="SUPFAM" id="SSF48498">
    <property type="entry name" value="Tetracyclin repressor-like, C-terminal domain"/>
    <property type="match status" value="1"/>
</dbReference>
<dbReference type="PANTHER" id="PTHR47506">
    <property type="entry name" value="TRANSCRIPTIONAL REGULATORY PROTEIN"/>
    <property type="match status" value="1"/>
</dbReference>
<dbReference type="InterPro" id="IPR011075">
    <property type="entry name" value="TetR_C"/>
</dbReference>
<keyword evidence="1" id="KW-0805">Transcription regulation</keyword>
<feature type="domain" description="HTH tetR-type" evidence="5">
    <location>
        <begin position="5"/>
        <end position="65"/>
    </location>
</feature>
<evidence type="ECO:0000256" key="3">
    <source>
        <dbReference type="ARBA" id="ARBA00023163"/>
    </source>
</evidence>
<dbReference type="Pfam" id="PF16925">
    <property type="entry name" value="TetR_C_13"/>
    <property type="match status" value="1"/>
</dbReference>
<dbReference type="SUPFAM" id="SSF46689">
    <property type="entry name" value="Homeodomain-like"/>
    <property type="match status" value="1"/>
</dbReference>
<protein>
    <submittedName>
        <fullName evidence="6">TetR/AcrR family transcriptional regulator</fullName>
    </submittedName>
</protein>
<dbReference type="PROSITE" id="PS50977">
    <property type="entry name" value="HTH_TETR_2"/>
    <property type="match status" value="1"/>
</dbReference>
<sequence length="196" mass="21755">MRNPTQTKESILESSGKLFNTQGYKATSISDITDATGLTKGAIYRHFDSKQHLEEETLAHLANHMFEGLRSRIKMEASAPGKLHAICDFYKNYLFNTDIEGGCPLLNAAIEADDANPGLKTKAIGMLDMLMESLISIIQKGIEHRQIKPSVDPQFIATIFIGALEGGIMMSKLRSNSDDINRIIQHLETVIYEISL</sequence>
<dbReference type="InterPro" id="IPR009057">
    <property type="entry name" value="Homeodomain-like_sf"/>
</dbReference>
<accession>A0ABT8F0N6</accession>
<gene>
    <name evidence="6" type="ORF">QWY31_00760</name>
</gene>
<dbReference type="PRINTS" id="PR00455">
    <property type="entry name" value="HTHTETR"/>
</dbReference>
<dbReference type="InterPro" id="IPR036271">
    <property type="entry name" value="Tet_transcr_reg_TetR-rel_C_sf"/>
</dbReference>
<dbReference type="InterPro" id="IPR023772">
    <property type="entry name" value="DNA-bd_HTH_TetR-type_CS"/>
</dbReference>
<dbReference type="Pfam" id="PF00440">
    <property type="entry name" value="TetR_N"/>
    <property type="match status" value="1"/>
</dbReference>